<proteinExistence type="predicted"/>
<comment type="caution">
    <text evidence="1">The sequence shown here is derived from an EMBL/GenBank/DDBJ whole genome shotgun (WGS) entry which is preliminary data.</text>
</comment>
<name>A0A4Y8U0M6_9MICC</name>
<dbReference type="RefSeq" id="WP_134780061.1">
    <property type="nucleotide sequence ID" value="NZ_SPDS01000001.1"/>
</dbReference>
<dbReference type="InterPro" id="IPR001646">
    <property type="entry name" value="5peptide_repeat"/>
</dbReference>
<dbReference type="SUPFAM" id="SSF141571">
    <property type="entry name" value="Pentapeptide repeat-like"/>
    <property type="match status" value="1"/>
</dbReference>
<dbReference type="Proteomes" id="UP000297638">
    <property type="component" value="Unassembled WGS sequence"/>
</dbReference>
<accession>A0A4Y8U0M6</accession>
<organism evidence="1 2">
    <name type="scientific">Glutamicibacter arilaitensis</name>
    <dbReference type="NCBI Taxonomy" id="256701"/>
    <lineage>
        <taxon>Bacteria</taxon>
        <taxon>Bacillati</taxon>
        <taxon>Actinomycetota</taxon>
        <taxon>Actinomycetes</taxon>
        <taxon>Micrococcales</taxon>
        <taxon>Micrococcaceae</taxon>
        <taxon>Glutamicibacter</taxon>
    </lineage>
</organism>
<evidence type="ECO:0000313" key="1">
    <source>
        <dbReference type="EMBL" id="TFH57057.1"/>
    </source>
</evidence>
<sequence length="208" mass="22911">MKPKIRRFTLPDLAAGYPGDFVDDYIELLHFKDFAEPLAADGARLEECRFSSVQIQSLRNARLIQCELEQSGAPALAGAGVFLNDVRVEHSRFGSADFAEAELDGVVFENCKFGWLNLAGAMVRDVVFRNCQFEEIDLGGRIQRVAFEDSRTGLLTCTGAQLREVNVEGLDFAQVQGIEFLRGAQISSLQLGVLAEEMAGHLGIRLVN</sequence>
<protein>
    <submittedName>
        <fullName evidence="1">Pentapeptide repeat-containing protein</fullName>
    </submittedName>
</protein>
<gene>
    <name evidence="1" type="ORF">EXY26_08685</name>
</gene>
<dbReference type="Pfam" id="PF13576">
    <property type="entry name" value="Pentapeptide_3"/>
    <property type="match status" value="1"/>
</dbReference>
<dbReference type="AlphaFoldDB" id="A0A4Y8U0M6"/>
<reference evidence="1 2" key="1">
    <citation type="submission" date="2019-03" db="EMBL/GenBank/DDBJ databases">
        <title>Glutamicibacter sp. LJH19 genome.</title>
        <authorList>
            <person name="Sinai Borker S."/>
            <person name="Kumar R."/>
        </authorList>
    </citation>
    <scope>NUCLEOTIDE SEQUENCE [LARGE SCALE GENOMIC DNA]</scope>
    <source>
        <strain evidence="1 2">LJH19</strain>
    </source>
</reference>
<dbReference type="Gene3D" id="2.160.20.80">
    <property type="entry name" value="E3 ubiquitin-protein ligase SopA"/>
    <property type="match status" value="1"/>
</dbReference>
<dbReference type="EMBL" id="SPDS01000001">
    <property type="protein sequence ID" value="TFH57057.1"/>
    <property type="molecule type" value="Genomic_DNA"/>
</dbReference>
<evidence type="ECO:0000313" key="2">
    <source>
        <dbReference type="Proteomes" id="UP000297638"/>
    </source>
</evidence>